<keyword evidence="1" id="KW-0233">DNA recombination</keyword>
<comment type="similarity">
    <text evidence="1">Belongs to the helicase family.</text>
</comment>
<dbReference type="InterPro" id="IPR010285">
    <property type="entry name" value="DNA_helicase_pif1-like_DEAD"/>
</dbReference>
<gene>
    <name evidence="4" type="ORF">ARMOST_14169</name>
</gene>
<feature type="domain" description="DNA helicase Pif1-like DEAD-box helicase" evidence="3">
    <location>
        <begin position="85"/>
        <end position="182"/>
    </location>
</feature>
<keyword evidence="1" id="KW-0234">DNA repair</keyword>
<evidence type="ECO:0000259" key="3">
    <source>
        <dbReference type="Pfam" id="PF05970"/>
    </source>
</evidence>
<evidence type="ECO:0000313" key="5">
    <source>
        <dbReference type="Proteomes" id="UP000219338"/>
    </source>
</evidence>
<evidence type="ECO:0000256" key="1">
    <source>
        <dbReference type="RuleBase" id="RU363044"/>
    </source>
</evidence>
<dbReference type="Proteomes" id="UP000219338">
    <property type="component" value="Unassembled WGS sequence"/>
</dbReference>
<proteinExistence type="inferred from homology"/>
<keyword evidence="1" id="KW-0067">ATP-binding</keyword>
<dbReference type="GO" id="GO:0016887">
    <property type="term" value="F:ATP hydrolysis activity"/>
    <property type="evidence" value="ECO:0007669"/>
    <property type="project" value="RHEA"/>
</dbReference>
<evidence type="ECO:0000313" key="4">
    <source>
        <dbReference type="EMBL" id="SJL10775.1"/>
    </source>
</evidence>
<dbReference type="OrthoDB" id="432234at2759"/>
<reference evidence="5" key="1">
    <citation type="journal article" date="2017" name="Nat. Ecol. Evol.">
        <title>Genome expansion and lineage-specific genetic innovations in the forest pathogenic fungi Armillaria.</title>
        <authorList>
            <person name="Sipos G."/>
            <person name="Prasanna A.N."/>
            <person name="Walter M.C."/>
            <person name="O'Connor E."/>
            <person name="Balint B."/>
            <person name="Krizsan K."/>
            <person name="Kiss B."/>
            <person name="Hess J."/>
            <person name="Varga T."/>
            <person name="Slot J."/>
            <person name="Riley R."/>
            <person name="Boka B."/>
            <person name="Rigling D."/>
            <person name="Barry K."/>
            <person name="Lee J."/>
            <person name="Mihaltcheva S."/>
            <person name="LaButti K."/>
            <person name="Lipzen A."/>
            <person name="Waldron R."/>
            <person name="Moloney N.M."/>
            <person name="Sperisen C."/>
            <person name="Kredics L."/>
            <person name="Vagvoelgyi C."/>
            <person name="Patrignani A."/>
            <person name="Fitzpatrick D."/>
            <person name="Nagy I."/>
            <person name="Doyle S."/>
            <person name="Anderson J.B."/>
            <person name="Grigoriev I.V."/>
            <person name="Gueldener U."/>
            <person name="Muensterkoetter M."/>
            <person name="Nagy L.G."/>
        </authorList>
    </citation>
    <scope>NUCLEOTIDE SEQUENCE [LARGE SCALE GENOMIC DNA]</scope>
    <source>
        <strain evidence="5">C18/9</strain>
    </source>
</reference>
<dbReference type="EC" id="5.6.2.3" evidence="1"/>
<dbReference type="AlphaFoldDB" id="A0A284RQ10"/>
<dbReference type="GO" id="GO:0043139">
    <property type="term" value="F:5'-3' DNA helicase activity"/>
    <property type="evidence" value="ECO:0007669"/>
    <property type="project" value="UniProtKB-EC"/>
</dbReference>
<keyword evidence="1" id="KW-0227">DNA damage</keyword>
<comment type="cofactor">
    <cofactor evidence="1">
        <name>Mg(2+)</name>
        <dbReference type="ChEBI" id="CHEBI:18420"/>
    </cofactor>
</comment>
<dbReference type="GO" id="GO:0006281">
    <property type="term" value="P:DNA repair"/>
    <property type="evidence" value="ECO:0007669"/>
    <property type="project" value="UniProtKB-KW"/>
</dbReference>
<dbReference type="Pfam" id="PF05970">
    <property type="entry name" value="PIF1"/>
    <property type="match status" value="1"/>
</dbReference>
<dbReference type="GO" id="GO:0006310">
    <property type="term" value="P:DNA recombination"/>
    <property type="evidence" value="ECO:0007669"/>
    <property type="project" value="UniProtKB-KW"/>
</dbReference>
<accession>A0A284RQ10</accession>
<dbReference type="InterPro" id="IPR051055">
    <property type="entry name" value="PIF1_helicase"/>
</dbReference>
<dbReference type="EMBL" id="FUEG01000013">
    <property type="protein sequence ID" value="SJL10775.1"/>
    <property type="molecule type" value="Genomic_DNA"/>
</dbReference>
<evidence type="ECO:0000256" key="2">
    <source>
        <dbReference type="SAM" id="MobiDB-lite"/>
    </source>
</evidence>
<keyword evidence="1" id="KW-0347">Helicase</keyword>
<dbReference type="Gene3D" id="3.40.50.300">
    <property type="entry name" value="P-loop containing nucleotide triphosphate hydrolases"/>
    <property type="match status" value="1"/>
</dbReference>
<comment type="catalytic activity">
    <reaction evidence="1">
        <text>ATP + H2O = ADP + phosphate + H(+)</text>
        <dbReference type="Rhea" id="RHEA:13065"/>
        <dbReference type="ChEBI" id="CHEBI:15377"/>
        <dbReference type="ChEBI" id="CHEBI:15378"/>
        <dbReference type="ChEBI" id="CHEBI:30616"/>
        <dbReference type="ChEBI" id="CHEBI:43474"/>
        <dbReference type="ChEBI" id="CHEBI:456216"/>
        <dbReference type="EC" id="5.6.2.3"/>
    </reaction>
</comment>
<keyword evidence="1" id="KW-0547">Nucleotide-binding</keyword>
<feature type="region of interest" description="Disordered" evidence="2">
    <location>
        <begin position="58"/>
        <end position="82"/>
    </location>
</feature>
<dbReference type="PANTHER" id="PTHR47642">
    <property type="entry name" value="ATP-DEPENDENT DNA HELICASE"/>
    <property type="match status" value="1"/>
</dbReference>
<organism evidence="4 5">
    <name type="scientific">Armillaria ostoyae</name>
    <name type="common">Armillaria root rot fungus</name>
    <dbReference type="NCBI Taxonomy" id="47428"/>
    <lineage>
        <taxon>Eukaryota</taxon>
        <taxon>Fungi</taxon>
        <taxon>Dikarya</taxon>
        <taxon>Basidiomycota</taxon>
        <taxon>Agaricomycotina</taxon>
        <taxon>Agaricomycetes</taxon>
        <taxon>Agaricomycetidae</taxon>
        <taxon>Agaricales</taxon>
        <taxon>Marasmiineae</taxon>
        <taxon>Physalacriaceae</taxon>
        <taxon>Armillaria</taxon>
    </lineage>
</organism>
<protein>
    <recommendedName>
        <fullName evidence="1">ATP-dependent DNA helicase</fullName>
        <ecNumber evidence="1">5.6.2.3</ecNumber>
    </recommendedName>
</protein>
<name>A0A284RQ10_ARMOS</name>
<dbReference type="InterPro" id="IPR027417">
    <property type="entry name" value="P-loop_NTPase"/>
</dbReference>
<keyword evidence="5" id="KW-1185">Reference proteome</keyword>
<keyword evidence="1" id="KW-0378">Hydrolase</keyword>
<dbReference type="GO" id="GO:0000723">
    <property type="term" value="P:telomere maintenance"/>
    <property type="evidence" value="ECO:0007669"/>
    <property type="project" value="InterPro"/>
</dbReference>
<sequence length="192" mass="20862">MDDARTVGCFGSIGADAKFQPPSRIAHREEMMQFDNWHQQLTDLATLEPSNSNVPPLNLGNYNAGPHGQGHSNSPTDGRPLRSVLNTNQRMVHNMIENHLLAQIQNRRPEQLLMLVLGAGGTGKMVLINAISETYTYHAEKLNLGLTASSGVASTLFRGSTTHSWAGILTNSSSDKLLRAVAAKRQAHIANN</sequence>
<dbReference type="GO" id="GO:0005524">
    <property type="term" value="F:ATP binding"/>
    <property type="evidence" value="ECO:0007669"/>
    <property type="project" value="UniProtKB-KW"/>
</dbReference>